<dbReference type="EMBL" id="MGJB01000006">
    <property type="protein sequence ID" value="OGM98911.1"/>
    <property type="molecule type" value="Genomic_DNA"/>
</dbReference>
<sequence>MGPAVVVSDVYANKIKVARDLFIKPINFPEPKYRIKITQCYNAWASYQDNTIVISEPVIKNFSTKELAGILGHELAHIQADKQKVSVADQIDNHWKIDVMGAELTSKEVMIKKLNRMLEENDNLFKTNGFLMYYFPLSYLEHTLSRDDFMFRIKKVNDHFK</sequence>
<dbReference type="GO" id="GO:0004222">
    <property type="term" value="F:metalloendopeptidase activity"/>
    <property type="evidence" value="ECO:0007669"/>
    <property type="project" value="InterPro"/>
</dbReference>
<evidence type="ECO:0000256" key="6">
    <source>
        <dbReference type="RuleBase" id="RU003983"/>
    </source>
</evidence>
<reference evidence="8 9" key="1">
    <citation type="journal article" date="2016" name="Nat. Commun.">
        <title>Thousands of microbial genomes shed light on interconnected biogeochemical processes in an aquifer system.</title>
        <authorList>
            <person name="Anantharaman K."/>
            <person name="Brown C.T."/>
            <person name="Hug L.A."/>
            <person name="Sharon I."/>
            <person name="Castelle C.J."/>
            <person name="Probst A.J."/>
            <person name="Thomas B.C."/>
            <person name="Singh A."/>
            <person name="Wilkins M.J."/>
            <person name="Karaoz U."/>
            <person name="Brodie E.L."/>
            <person name="Williams K.H."/>
            <person name="Hubbard S.S."/>
            <person name="Banfield J.F."/>
        </authorList>
    </citation>
    <scope>NUCLEOTIDE SEQUENCE [LARGE SCALE GENOMIC DNA]</scope>
</reference>
<evidence type="ECO:0000256" key="2">
    <source>
        <dbReference type="ARBA" id="ARBA00022723"/>
    </source>
</evidence>
<dbReference type="Pfam" id="PF01435">
    <property type="entry name" value="Peptidase_M48"/>
    <property type="match status" value="1"/>
</dbReference>
<evidence type="ECO:0000313" key="9">
    <source>
        <dbReference type="Proteomes" id="UP000176893"/>
    </source>
</evidence>
<name>A0A1F8EDD7_9BACT</name>
<proteinExistence type="inferred from homology"/>
<feature type="domain" description="Peptidase M48" evidence="7">
    <location>
        <begin position="23"/>
        <end position="124"/>
    </location>
</feature>
<comment type="cofactor">
    <cofactor evidence="6">
        <name>Zn(2+)</name>
        <dbReference type="ChEBI" id="CHEBI:29105"/>
    </cofactor>
    <text evidence="6">Binds 1 zinc ion per subunit.</text>
</comment>
<protein>
    <recommendedName>
        <fullName evidence="7">Peptidase M48 domain-containing protein</fullName>
    </recommendedName>
</protein>
<dbReference type="AlphaFoldDB" id="A0A1F8EDD7"/>
<keyword evidence="2" id="KW-0479">Metal-binding</keyword>
<evidence type="ECO:0000259" key="7">
    <source>
        <dbReference type="Pfam" id="PF01435"/>
    </source>
</evidence>
<evidence type="ECO:0000256" key="3">
    <source>
        <dbReference type="ARBA" id="ARBA00022801"/>
    </source>
</evidence>
<keyword evidence="1 6" id="KW-0645">Protease</keyword>
<dbReference type="GO" id="GO:0046872">
    <property type="term" value="F:metal ion binding"/>
    <property type="evidence" value="ECO:0007669"/>
    <property type="project" value="UniProtKB-KW"/>
</dbReference>
<comment type="caution">
    <text evidence="8">The sequence shown here is derived from an EMBL/GenBank/DDBJ whole genome shotgun (WGS) entry which is preliminary data.</text>
</comment>
<dbReference type="InterPro" id="IPR001915">
    <property type="entry name" value="Peptidase_M48"/>
</dbReference>
<organism evidence="8 9">
    <name type="scientific">Candidatus Yanofskybacteria bacterium RIFCSPHIGHO2_01_FULL_41_26</name>
    <dbReference type="NCBI Taxonomy" id="1802661"/>
    <lineage>
        <taxon>Bacteria</taxon>
        <taxon>Candidatus Yanofskyibacteriota</taxon>
    </lineage>
</organism>
<evidence type="ECO:0000256" key="5">
    <source>
        <dbReference type="ARBA" id="ARBA00023049"/>
    </source>
</evidence>
<keyword evidence="4 6" id="KW-0862">Zinc</keyword>
<evidence type="ECO:0000256" key="1">
    <source>
        <dbReference type="ARBA" id="ARBA00022670"/>
    </source>
</evidence>
<dbReference type="Proteomes" id="UP000176893">
    <property type="component" value="Unassembled WGS sequence"/>
</dbReference>
<accession>A0A1F8EDD7</accession>
<dbReference type="Gene3D" id="3.30.2010.10">
    <property type="entry name" value="Metalloproteases ('zincins'), catalytic domain"/>
    <property type="match status" value="1"/>
</dbReference>
<evidence type="ECO:0000256" key="4">
    <source>
        <dbReference type="ARBA" id="ARBA00022833"/>
    </source>
</evidence>
<dbReference type="GO" id="GO:0006508">
    <property type="term" value="P:proteolysis"/>
    <property type="evidence" value="ECO:0007669"/>
    <property type="project" value="UniProtKB-KW"/>
</dbReference>
<keyword evidence="3 6" id="KW-0378">Hydrolase</keyword>
<comment type="similarity">
    <text evidence="6">Belongs to the peptidase M48 family.</text>
</comment>
<gene>
    <name evidence="8" type="ORF">A2649_00915</name>
</gene>
<keyword evidence="5 6" id="KW-0482">Metalloprotease</keyword>
<evidence type="ECO:0000313" key="8">
    <source>
        <dbReference type="EMBL" id="OGM98911.1"/>
    </source>
</evidence>
<dbReference type="STRING" id="1802661.A2649_00915"/>